<dbReference type="InterPro" id="IPR046342">
    <property type="entry name" value="CBS_dom_sf"/>
</dbReference>
<evidence type="ECO:0000256" key="2">
    <source>
        <dbReference type="ARBA" id="ARBA00022737"/>
    </source>
</evidence>
<dbReference type="Gene3D" id="3.40.50.10490">
    <property type="entry name" value="Glucose-6-phosphate isomerase like protein, domain 1"/>
    <property type="match status" value="1"/>
</dbReference>
<protein>
    <recommendedName>
        <fullName evidence="4">Arabinose 5-phosphate isomerase</fullName>
        <shortName evidence="4">API</shortName>
        <ecNumber evidence="4">5.3.1.13</ecNumber>
    </recommendedName>
</protein>
<evidence type="ECO:0000256" key="4">
    <source>
        <dbReference type="PIRNR" id="PIRNR004692"/>
    </source>
</evidence>
<dbReference type="PROSITE" id="PS51371">
    <property type="entry name" value="CBS"/>
    <property type="match status" value="2"/>
</dbReference>
<feature type="site" description="Catalytically relevant" evidence="6">
    <location>
        <position position="184"/>
    </location>
</feature>
<sequence>MNHLESAKETLSLYAHQITTLHHRLSQEFNEAVEMMLACEGRVVVGGIGKSGLVGKKMVATFASTGTPSFFLHPTEAFHGDLGMLKPIDMVILISNSGETDDVNKLIPSLKNFGNKIIAMTGNPYSTLGRNADVILNIGVEREACLNNLAPTSSTLVTMALGDALAIALMKARDFRPEDFARFHPGGSLGRRLLNRVKDVMVRNLPIAHPNTLFTECLSVMNEGRMGVAVIMQDERLEGIITDGDIRRTLAKFGADSLSKTAGEIMTRHPKTINDSVFLAKAEDLMKELKIHSLIAVDDAGKVTGLIEFSS</sequence>
<dbReference type="SUPFAM" id="SSF54631">
    <property type="entry name" value="CBS-domain pair"/>
    <property type="match status" value="1"/>
</dbReference>
<dbReference type="InterPro" id="IPR050986">
    <property type="entry name" value="GutQ/KpsF_isomerases"/>
</dbReference>
<feature type="domain" description="CBS" evidence="8">
    <location>
        <begin position="266"/>
        <end position="311"/>
    </location>
</feature>
<dbReference type="SMART" id="SM00116">
    <property type="entry name" value="CBS"/>
    <property type="match status" value="2"/>
</dbReference>
<feature type="domain" description="SIS" evidence="9">
    <location>
        <begin position="32"/>
        <end position="175"/>
    </location>
</feature>
<evidence type="ECO:0000259" key="8">
    <source>
        <dbReference type="PROSITE" id="PS51371"/>
    </source>
</evidence>
<keyword evidence="5" id="KW-0862">Zinc</keyword>
<dbReference type="InterPro" id="IPR001347">
    <property type="entry name" value="SIS_dom"/>
</dbReference>
<feature type="domain" description="CBS" evidence="8">
    <location>
        <begin position="201"/>
        <end position="257"/>
    </location>
</feature>
<evidence type="ECO:0000313" key="11">
    <source>
        <dbReference type="Proteomes" id="UP000054123"/>
    </source>
</evidence>
<dbReference type="EC" id="5.3.1.13" evidence="4"/>
<comment type="catalytic activity">
    <reaction evidence="4">
        <text>D-arabinose 5-phosphate = D-ribulose 5-phosphate</text>
        <dbReference type="Rhea" id="RHEA:23104"/>
        <dbReference type="ChEBI" id="CHEBI:57693"/>
        <dbReference type="ChEBI" id="CHEBI:58121"/>
        <dbReference type="EC" id="5.3.1.13"/>
    </reaction>
</comment>
<dbReference type="FunFam" id="3.40.50.10490:FF:000011">
    <property type="entry name" value="Arabinose 5-phosphate isomerase"/>
    <property type="match status" value="1"/>
</dbReference>
<dbReference type="EMBL" id="JANJ01000002">
    <property type="protein sequence ID" value="EXI62678.1"/>
    <property type="molecule type" value="Genomic_DNA"/>
</dbReference>
<dbReference type="Pfam" id="PF00571">
    <property type="entry name" value="CBS"/>
    <property type="match status" value="2"/>
</dbReference>
<comment type="caution">
    <text evidence="10">The sequence shown here is derived from an EMBL/GenBank/DDBJ whole genome shotgun (WGS) entry which is preliminary data.</text>
</comment>
<feature type="binding site" evidence="5">
    <location>
        <position position="73"/>
    </location>
    <ligand>
        <name>Zn(2+)</name>
        <dbReference type="ChEBI" id="CHEBI:29105"/>
    </ligand>
</feature>
<dbReference type="AlphaFoldDB" id="A0A011LZK1"/>
<feature type="site" description="Catalytically relevant" evidence="6">
    <location>
        <position position="143"/>
    </location>
</feature>
<dbReference type="CDD" id="cd05014">
    <property type="entry name" value="SIS_Kpsf"/>
    <property type="match status" value="1"/>
</dbReference>
<accession>A0A011LZK1</accession>
<keyword evidence="5" id="KW-0479">Metal-binding</keyword>
<dbReference type="PANTHER" id="PTHR42745:SF1">
    <property type="entry name" value="ARABINOSE 5-PHOSPHATE ISOMERASE KDSD"/>
    <property type="match status" value="1"/>
</dbReference>
<keyword evidence="11" id="KW-1185">Reference proteome</keyword>
<proteinExistence type="inferred from homology"/>
<evidence type="ECO:0000256" key="3">
    <source>
        <dbReference type="ARBA" id="ARBA00023122"/>
    </source>
</evidence>
<dbReference type="CDD" id="cd04604">
    <property type="entry name" value="CBS_pair_SIS_assoc"/>
    <property type="match status" value="1"/>
</dbReference>
<dbReference type="PIRSF" id="PIRSF004692">
    <property type="entry name" value="KdsD_KpsF"/>
    <property type="match status" value="1"/>
</dbReference>
<name>A0A011LZK1_9PAST</name>
<feature type="site" description="Catalytically relevant" evidence="6">
    <location>
        <position position="50"/>
    </location>
</feature>
<keyword evidence="3 7" id="KW-0129">CBS domain</keyword>
<organism evidence="10 11">
    <name type="scientific">Mannheimia granulomatis</name>
    <dbReference type="NCBI Taxonomy" id="85402"/>
    <lineage>
        <taxon>Bacteria</taxon>
        <taxon>Pseudomonadati</taxon>
        <taxon>Pseudomonadota</taxon>
        <taxon>Gammaproteobacteria</taxon>
        <taxon>Pasteurellales</taxon>
        <taxon>Pasteurellaceae</taxon>
        <taxon>Mannheimia</taxon>
    </lineage>
</organism>
<dbReference type="PATRIC" id="fig|1450449.3.peg.497"/>
<evidence type="ECO:0000313" key="10">
    <source>
        <dbReference type="EMBL" id="EXI62678.1"/>
    </source>
</evidence>
<dbReference type="GO" id="GO:0046872">
    <property type="term" value="F:metal ion binding"/>
    <property type="evidence" value="ECO:0007669"/>
    <property type="project" value="UniProtKB-KW"/>
</dbReference>
<evidence type="ECO:0000256" key="5">
    <source>
        <dbReference type="PIRSR" id="PIRSR004692-2"/>
    </source>
</evidence>
<dbReference type="GO" id="GO:1901135">
    <property type="term" value="P:carbohydrate derivative metabolic process"/>
    <property type="evidence" value="ECO:0007669"/>
    <property type="project" value="InterPro"/>
</dbReference>
<dbReference type="GO" id="GO:0019146">
    <property type="term" value="F:arabinose-5-phosphate isomerase activity"/>
    <property type="evidence" value="ECO:0007669"/>
    <property type="project" value="UniProtKB-EC"/>
</dbReference>
<dbReference type="GO" id="GO:0005975">
    <property type="term" value="P:carbohydrate metabolic process"/>
    <property type="evidence" value="ECO:0007669"/>
    <property type="project" value="InterPro"/>
</dbReference>
<dbReference type="InterPro" id="IPR046348">
    <property type="entry name" value="SIS_dom_sf"/>
</dbReference>
<dbReference type="Proteomes" id="UP000054123">
    <property type="component" value="Unassembled WGS sequence"/>
</dbReference>
<reference evidence="10 11" key="1">
    <citation type="journal article" date="2014" name="Genome Announc.">
        <title>Genome Sequence of a Presumptive Mannheimia haemolytica Strain with an A1/A6-Cross-Reactive Serotype from a White-Tailed Deer (Odocoileus virginianus).</title>
        <authorList>
            <person name="Lawrence P.K."/>
            <person name="Bey R.F."/>
            <person name="Wiener B."/>
            <person name="Kittichotirat W."/>
            <person name="Bumgarner R.E."/>
        </authorList>
    </citation>
    <scope>NUCLEOTIDE SEQUENCE [LARGE SCALE GENOMIC DNA]</scope>
    <source>
        <strain evidence="10 11">PKL10</strain>
    </source>
</reference>
<dbReference type="InterPro" id="IPR004800">
    <property type="entry name" value="KdsD/KpsF-type"/>
</dbReference>
<comment type="similarity">
    <text evidence="1 4">Belongs to the SIS family. GutQ/KpsF subfamily.</text>
</comment>
<dbReference type="RefSeq" id="WP_042801722.1">
    <property type="nucleotide sequence ID" value="NZ_AVSP01000006.1"/>
</dbReference>
<dbReference type="PANTHER" id="PTHR42745">
    <property type="match status" value="1"/>
</dbReference>
<evidence type="ECO:0000256" key="6">
    <source>
        <dbReference type="PIRSR" id="PIRSR004692-3"/>
    </source>
</evidence>
<dbReference type="InterPro" id="IPR000644">
    <property type="entry name" value="CBS_dom"/>
</dbReference>
<dbReference type="InterPro" id="IPR035474">
    <property type="entry name" value="SIS_Kpsf"/>
</dbReference>
<evidence type="ECO:0000256" key="7">
    <source>
        <dbReference type="PROSITE-ProRule" id="PRU00703"/>
    </source>
</evidence>
<gene>
    <name evidence="10" type="ORF">AK33_02665</name>
</gene>
<dbReference type="PROSITE" id="PS51464">
    <property type="entry name" value="SIS"/>
    <property type="match status" value="1"/>
</dbReference>
<dbReference type="SUPFAM" id="SSF53697">
    <property type="entry name" value="SIS domain"/>
    <property type="match status" value="1"/>
</dbReference>
<dbReference type="Gene3D" id="3.10.580.10">
    <property type="entry name" value="CBS-domain"/>
    <property type="match status" value="1"/>
</dbReference>
<dbReference type="NCBIfam" id="TIGR00393">
    <property type="entry name" value="kpsF"/>
    <property type="match status" value="1"/>
</dbReference>
<dbReference type="OrthoDB" id="9762536at2"/>
<dbReference type="Pfam" id="PF01380">
    <property type="entry name" value="SIS"/>
    <property type="match status" value="1"/>
</dbReference>
<dbReference type="STRING" id="1122190.GCA_000621105_01153"/>
<evidence type="ECO:0000256" key="1">
    <source>
        <dbReference type="ARBA" id="ARBA00008165"/>
    </source>
</evidence>
<evidence type="ECO:0000259" key="9">
    <source>
        <dbReference type="PROSITE" id="PS51464"/>
    </source>
</evidence>
<feature type="site" description="Catalytically relevant" evidence="6">
    <location>
        <position position="102"/>
    </location>
</feature>
<keyword evidence="2" id="KW-0677">Repeat</keyword>
<dbReference type="GO" id="GO:0097367">
    <property type="term" value="F:carbohydrate derivative binding"/>
    <property type="evidence" value="ECO:0007669"/>
    <property type="project" value="InterPro"/>
</dbReference>
<keyword evidence="4 10" id="KW-0413">Isomerase</keyword>